<accession>A0A6L2JVP0</accession>
<gene>
    <name evidence="2" type="ORF">Tci_011652</name>
</gene>
<sequence>MRECTCGVTEKFLEIDSRSKLIQFLMRLNDDFEAVRNQILSMDPLTKLNKAYYIVQQVEKQKQVTHQTTDPTAFFAKGKKNKKGNMMASQVVSDFSSYMAKETPFDFEYENGVQNEKIDLDQRMVAAVCQEVMKMFKGKDSDQSNVASSSKPHAGKLLKTQSFIAIFLPTMFLFQDPSTKKDCVSSESSSNKHQWRIEDVVEDEEFVPCSVPDVSPENDEPNIPSKNDIDPKWVEAMEKELKALEINDTWQLTELPEGHKAISSKWVYKIKYFPNRKVERYKARLVIRGFDQKEGVDSKHTFSPVAKAATVRVLIAIATAKGWPIHQLDINVGLLKATWWSASLMIPILLSLFLLKCEDVDAS</sequence>
<dbReference type="InterPro" id="IPR013103">
    <property type="entry name" value="RVT_2"/>
</dbReference>
<dbReference type="Pfam" id="PF07727">
    <property type="entry name" value="RVT_2"/>
    <property type="match status" value="1"/>
</dbReference>
<dbReference type="EMBL" id="BKCJ010001205">
    <property type="protein sequence ID" value="GEU39674.1"/>
    <property type="molecule type" value="Genomic_DNA"/>
</dbReference>
<reference evidence="2" key="1">
    <citation type="journal article" date="2019" name="Sci. Rep.">
        <title>Draft genome of Tanacetum cinerariifolium, the natural source of mosquito coil.</title>
        <authorList>
            <person name="Yamashiro T."/>
            <person name="Shiraishi A."/>
            <person name="Satake H."/>
            <person name="Nakayama K."/>
        </authorList>
    </citation>
    <scope>NUCLEOTIDE SEQUENCE</scope>
</reference>
<proteinExistence type="predicted"/>
<dbReference type="AlphaFoldDB" id="A0A6L2JVP0"/>
<comment type="caution">
    <text evidence="2">The sequence shown here is derived from an EMBL/GenBank/DDBJ whole genome shotgun (WGS) entry which is preliminary data.</text>
</comment>
<evidence type="ECO:0000313" key="2">
    <source>
        <dbReference type="EMBL" id="GEU39674.1"/>
    </source>
</evidence>
<evidence type="ECO:0000259" key="1">
    <source>
        <dbReference type="Pfam" id="PF07727"/>
    </source>
</evidence>
<name>A0A6L2JVP0_TANCI</name>
<protein>
    <submittedName>
        <fullName evidence="2">Retrovirus-related Pol polyprotein from transposon TNT 1-94</fullName>
    </submittedName>
</protein>
<organism evidence="2">
    <name type="scientific">Tanacetum cinerariifolium</name>
    <name type="common">Dalmatian daisy</name>
    <name type="synonym">Chrysanthemum cinerariifolium</name>
    <dbReference type="NCBI Taxonomy" id="118510"/>
    <lineage>
        <taxon>Eukaryota</taxon>
        <taxon>Viridiplantae</taxon>
        <taxon>Streptophyta</taxon>
        <taxon>Embryophyta</taxon>
        <taxon>Tracheophyta</taxon>
        <taxon>Spermatophyta</taxon>
        <taxon>Magnoliopsida</taxon>
        <taxon>eudicotyledons</taxon>
        <taxon>Gunneridae</taxon>
        <taxon>Pentapetalae</taxon>
        <taxon>asterids</taxon>
        <taxon>campanulids</taxon>
        <taxon>Asterales</taxon>
        <taxon>Asteraceae</taxon>
        <taxon>Asteroideae</taxon>
        <taxon>Anthemideae</taxon>
        <taxon>Anthemidinae</taxon>
        <taxon>Tanacetum</taxon>
    </lineage>
</organism>
<dbReference type="PANTHER" id="PTHR34222:SF99">
    <property type="entry name" value="PROTEIN, PUTATIVE-RELATED"/>
    <property type="match status" value="1"/>
</dbReference>
<feature type="domain" description="Reverse transcriptase Ty1/copia-type" evidence="1">
    <location>
        <begin position="247"/>
        <end position="338"/>
    </location>
</feature>
<dbReference type="PANTHER" id="PTHR34222">
    <property type="entry name" value="GAG_PRE-INTEGRS DOMAIN-CONTAINING PROTEIN"/>
    <property type="match status" value="1"/>
</dbReference>